<evidence type="ECO:0008006" key="3">
    <source>
        <dbReference type="Google" id="ProtNLM"/>
    </source>
</evidence>
<dbReference type="EMBL" id="AMZN01000110">
    <property type="protein sequence ID" value="ELR68533.1"/>
    <property type="molecule type" value="Genomic_DNA"/>
</dbReference>
<organism evidence="1 2">
    <name type="scientific">Fulvivirga imtechensis AK7</name>
    <dbReference type="NCBI Taxonomy" id="1237149"/>
    <lineage>
        <taxon>Bacteria</taxon>
        <taxon>Pseudomonadati</taxon>
        <taxon>Bacteroidota</taxon>
        <taxon>Cytophagia</taxon>
        <taxon>Cytophagales</taxon>
        <taxon>Fulvivirgaceae</taxon>
        <taxon>Fulvivirga</taxon>
    </lineage>
</organism>
<reference evidence="1 2" key="1">
    <citation type="submission" date="2012-12" db="EMBL/GenBank/DDBJ databases">
        <title>Genome assembly of Fulvivirga imtechensis AK7.</title>
        <authorList>
            <person name="Nupur N."/>
            <person name="Khatri I."/>
            <person name="Kumar R."/>
            <person name="Subramanian S."/>
            <person name="Pinnaka A."/>
        </authorList>
    </citation>
    <scope>NUCLEOTIDE SEQUENCE [LARGE SCALE GENOMIC DNA]</scope>
    <source>
        <strain evidence="1 2">AK7</strain>
    </source>
</reference>
<dbReference type="Gene3D" id="3.75.10.10">
    <property type="entry name" value="L-arginine/glycine Amidinotransferase, Chain A"/>
    <property type="match status" value="1"/>
</dbReference>
<keyword evidence="2" id="KW-1185">Reference proteome</keyword>
<sequence>MDTQQCSHTVLMIKPVNFRYNEQTAVNNYYQRVMDDLEPGEVQQKAQKEFDGLVSKLGERQVNVIVIDDTPAPDTPDSIFPNNWISFHDDGRVGLYPMYAHNRRLERRDEILATLENEYHLKISGIEDFSTHERHDKFLEGTGSMILDRQNKIVYAALSLRTNEEVLDEFCRKFGYKPVKFTANQTVNGKRVPIYHTNVMMCVAEEFAILCVDAIDDREEKEKVLSSLESTGKEIIEISEQQKYRFAGNMLQVKSTAGEKYLVMSESAYKSLTDQQVESIEKHCAIIHSSLDTIEALGGGSARCMMAEVFLPKKHSLI</sequence>
<accession>L8JJU9</accession>
<dbReference type="PATRIC" id="fig|1237149.3.peg.5389"/>
<dbReference type="Pfam" id="PF19420">
    <property type="entry name" value="DDAH_eukar"/>
    <property type="match status" value="1"/>
</dbReference>
<dbReference type="RefSeq" id="WP_009583184.1">
    <property type="nucleotide sequence ID" value="NZ_AMZN01000110.1"/>
</dbReference>
<dbReference type="OrthoDB" id="9788268at2"/>
<dbReference type="PIRSF" id="PIRSF028188">
    <property type="entry name" value="Amdntrnsf_FN0238"/>
    <property type="match status" value="1"/>
</dbReference>
<dbReference type="NCBIfam" id="NF046062">
    <property type="entry name" value="citrull_CtlX"/>
    <property type="match status" value="1"/>
</dbReference>
<dbReference type="AlphaFoldDB" id="L8JJU9"/>
<comment type="caution">
    <text evidence="1">The sequence shown here is derived from an EMBL/GenBank/DDBJ whole genome shotgun (WGS) entry which is preliminary data.</text>
</comment>
<evidence type="ECO:0000313" key="2">
    <source>
        <dbReference type="Proteomes" id="UP000011135"/>
    </source>
</evidence>
<protein>
    <recommendedName>
        <fullName evidence="3">Amidinotransferase</fullName>
    </recommendedName>
</protein>
<name>L8JJU9_9BACT</name>
<evidence type="ECO:0000313" key="1">
    <source>
        <dbReference type="EMBL" id="ELR68533.1"/>
    </source>
</evidence>
<dbReference type="PANTHER" id="PTHR43224:SF1">
    <property type="entry name" value="AMIDINOTRANSFERASE"/>
    <property type="match status" value="1"/>
</dbReference>
<dbReference type="eggNOG" id="COG4874">
    <property type="taxonomic scope" value="Bacteria"/>
</dbReference>
<gene>
    <name evidence="1" type="ORF">C900_00274</name>
</gene>
<dbReference type="STRING" id="1237149.C900_00274"/>
<dbReference type="SUPFAM" id="SSF55909">
    <property type="entry name" value="Pentein"/>
    <property type="match status" value="1"/>
</dbReference>
<proteinExistence type="predicted"/>
<dbReference type="InterPro" id="IPR014541">
    <property type="entry name" value="Amdntrnsf_FN0238"/>
</dbReference>
<dbReference type="Proteomes" id="UP000011135">
    <property type="component" value="Unassembled WGS sequence"/>
</dbReference>
<dbReference type="PANTHER" id="PTHR43224">
    <property type="entry name" value="AMIDINOTRANSFERASE"/>
    <property type="match status" value="1"/>
</dbReference>